<dbReference type="InterPro" id="IPR001538">
    <property type="entry name" value="Man6P_isomerase-2_C"/>
</dbReference>
<keyword evidence="6" id="KW-0342">GTP-binding</keyword>
<dbReference type="GO" id="GO:0005525">
    <property type="term" value="F:GTP binding"/>
    <property type="evidence" value="ECO:0007669"/>
    <property type="project" value="UniProtKB-KW"/>
</dbReference>
<evidence type="ECO:0000256" key="3">
    <source>
        <dbReference type="ARBA" id="ARBA00022679"/>
    </source>
</evidence>
<dbReference type="Pfam" id="PF00483">
    <property type="entry name" value="NTP_transferase"/>
    <property type="match status" value="1"/>
</dbReference>
<comment type="catalytic activity">
    <reaction evidence="7">
        <text>alpha-D-mannose 1-phosphate + GTP + H(+) = GDP-alpha-D-mannose + diphosphate</text>
        <dbReference type="Rhea" id="RHEA:15229"/>
        <dbReference type="ChEBI" id="CHEBI:15378"/>
        <dbReference type="ChEBI" id="CHEBI:33019"/>
        <dbReference type="ChEBI" id="CHEBI:37565"/>
        <dbReference type="ChEBI" id="CHEBI:57527"/>
        <dbReference type="ChEBI" id="CHEBI:58409"/>
        <dbReference type="EC" id="2.7.7.13"/>
    </reaction>
</comment>
<dbReference type="GO" id="GO:0016853">
    <property type="term" value="F:isomerase activity"/>
    <property type="evidence" value="ECO:0007669"/>
    <property type="project" value="UniProtKB-KW"/>
</dbReference>
<dbReference type="SUPFAM" id="SSF53448">
    <property type="entry name" value="Nucleotide-diphospho-sugar transferases"/>
    <property type="match status" value="1"/>
</dbReference>
<evidence type="ECO:0000256" key="8">
    <source>
        <dbReference type="RuleBase" id="RU004190"/>
    </source>
</evidence>
<dbReference type="InterPro" id="IPR014710">
    <property type="entry name" value="RmlC-like_jellyroll"/>
</dbReference>
<dbReference type="EC" id="2.7.7.13" evidence="2"/>
<dbReference type="CDD" id="cd02213">
    <property type="entry name" value="cupin_PMI_typeII_C"/>
    <property type="match status" value="1"/>
</dbReference>
<comment type="caution">
    <text evidence="12">The sequence shown here is derived from an EMBL/GenBank/DDBJ whole genome shotgun (WGS) entry which is preliminary data.</text>
</comment>
<keyword evidence="13" id="KW-1185">Reference proteome</keyword>
<dbReference type="EMBL" id="JAKLJA010000017">
    <property type="protein sequence ID" value="MCG5075625.1"/>
    <property type="molecule type" value="Genomic_DNA"/>
</dbReference>
<proteinExistence type="inferred from homology"/>
<evidence type="ECO:0000313" key="13">
    <source>
        <dbReference type="Proteomes" id="UP001139308"/>
    </source>
</evidence>
<evidence type="ECO:0000256" key="6">
    <source>
        <dbReference type="ARBA" id="ARBA00023134"/>
    </source>
</evidence>
<dbReference type="Pfam" id="PF01050">
    <property type="entry name" value="MannoseP_isomer"/>
    <property type="match status" value="1"/>
</dbReference>
<dbReference type="InterPro" id="IPR054566">
    <property type="entry name" value="ManC/GMP-like_b-helix"/>
</dbReference>
<keyword evidence="4 12" id="KW-0548">Nucleotidyltransferase</keyword>
<dbReference type="RefSeq" id="WP_238465481.1">
    <property type="nucleotide sequence ID" value="NZ_JAKLJA010000017.1"/>
</dbReference>
<evidence type="ECO:0000256" key="2">
    <source>
        <dbReference type="ARBA" id="ARBA00012387"/>
    </source>
</evidence>
<evidence type="ECO:0000256" key="4">
    <source>
        <dbReference type="ARBA" id="ARBA00022695"/>
    </source>
</evidence>
<reference evidence="12" key="1">
    <citation type="submission" date="2022-01" db="EMBL/GenBank/DDBJ databases">
        <title>Genome sequence and assembly of Parabukholderia sp. RG36.</title>
        <authorList>
            <person name="Chhetri G."/>
        </authorList>
    </citation>
    <scope>NUCLEOTIDE SEQUENCE</scope>
    <source>
        <strain evidence="12">RG36</strain>
    </source>
</reference>
<dbReference type="InterPro" id="IPR029044">
    <property type="entry name" value="Nucleotide-diphossugar_trans"/>
</dbReference>
<accession>A0A9X1UGL4</accession>
<keyword evidence="5" id="KW-0547">Nucleotide-binding</keyword>
<evidence type="ECO:0000313" key="12">
    <source>
        <dbReference type="EMBL" id="MCG5075625.1"/>
    </source>
</evidence>
<feature type="domain" description="MannoseP isomerase/GMP-like beta-helix" evidence="11">
    <location>
        <begin position="332"/>
        <end position="379"/>
    </location>
</feature>
<dbReference type="FunFam" id="3.90.550.10:FF:000046">
    <property type="entry name" value="Mannose-1-phosphate guanylyltransferase (GDP)"/>
    <property type="match status" value="1"/>
</dbReference>
<dbReference type="FunFam" id="2.60.120.10:FF:000032">
    <property type="entry name" value="Mannose-1-phosphate guanylyltransferase/mannose-6-phosphate isomerase"/>
    <property type="match status" value="1"/>
</dbReference>
<dbReference type="Gene3D" id="3.90.550.10">
    <property type="entry name" value="Spore Coat Polysaccharide Biosynthesis Protein SpsA, Chain A"/>
    <property type="match status" value="1"/>
</dbReference>
<evidence type="ECO:0000256" key="1">
    <source>
        <dbReference type="ARBA" id="ARBA00006115"/>
    </source>
</evidence>
<evidence type="ECO:0000256" key="5">
    <source>
        <dbReference type="ARBA" id="ARBA00022741"/>
    </source>
</evidence>
<dbReference type="InterPro" id="IPR049577">
    <property type="entry name" value="GMPP_N"/>
</dbReference>
<dbReference type="InterPro" id="IPR005835">
    <property type="entry name" value="NTP_transferase_dom"/>
</dbReference>
<dbReference type="Proteomes" id="UP001139308">
    <property type="component" value="Unassembled WGS sequence"/>
</dbReference>
<dbReference type="Pfam" id="PF22640">
    <property type="entry name" value="ManC_GMP_beta-helix"/>
    <property type="match status" value="1"/>
</dbReference>
<dbReference type="InterPro" id="IPR006375">
    <property type="entry name" value="Man1P_GuaTrfase/Man6P_Isoase"/>
</dbReference>
<gene>
    <name evidence="12" type="ORF">L5014_19990</name>
</gene>
<evidence type="ECO:0000256" key="7">
    <source>
        <dbReference type="ARBA" id="ARBA00047343"/>
    </source>
</evidence>
<dbReference type="GO" id="GO:0000271">
    <property type="term" value="P:polysaccharide biosynthetic process"/>
    <property type="evidence" value="ECO:0007669"/>
    <property type="project" value="InterPro"/>
</dbReference>
<keyword evidence="12" id="KW-0413">Isomerase</keyword>
<dbReference type="AlphaFoldDB" id="A0A9X1UGL4"/>
<dbReference type="SUPFAM" id="SSF51182">
    <property type="entry name" value="RmlC-like cupins"/>
    <property type="match status" value="1"/>
</dbReference>
<dbReference type="Gene3D" id="2.60.120.10">
    <property type="entry name" value="Jelly Rolls"/>
    <property type="match status" value="1"/>
</dbReference>
<feature type="domain" description="Mannose-6-phosphate isomerase type II C-terminal" evidence="10">
    <location>
        <begin position="384"/>
        <end position="498"/>
    </location>
</feature>
<dbReference type="NCBIfam" id="TIGR01479">
    <property type="entry name" value="GMP_PMI"/>
    <property type="match status" value="1"/>
</dbReference>
<evidence type="ECO:0000259" key="11">
    <source>
        <dbReference type="Pfam" id="PF22640"/>
    </source>
</evidence>
<dbReference type="PANTHER" id="PTHR46390">
    <property type="entry name" value="MANNOSE-1-PHOSPHATE GUANYLYLTRANSFERASE"/>
    <property type="match status" value="1"/>
</dbReference>
<dbReference type="PANTHER" id="PTHR46390:SF1">
    <property type="entry name" value="MANNOSE-1-PHOSPHATE GUANYLYLTRANSFERASE"/>
    <property type="match status" value="1"/>
</dbReference>
<evidence type="ECO:0000259" key="9">
    <source>
        <dbReference type="Pfam" id="PF00483"/>
    </source>
</evidence>
<dbReference type="InterPro" id="IPR011051">
    <property type="entry name" value="RmlC_Cupin_sf"/>
</dbReference>
<comment type="similarity">
    <text evidence="1 8">Belongs to the mannose-6-phosphate isomerase type 2 family.</text>
</comment>
<name>A0A9X1UGL4_9BURK</name>
<dbReference type="InterPro" id="IPR051161">
    <property type="entry name" value="Mannose-6P_isomerase_type2"/>
</dbReference>
<feature type="domain" description="Nucleotidyl transferase" evidence="9">
    <location>
        <begin position="26"/>
        <end position="319"/>
    </location>
</feature>
<dbReference type="CDD" id="cd02509">
    <property type="entry name" value="GDP-M1P_Guanylyltransferase"/>
    <property type="match status" value="1"/>
</dbReference>
<keyword evidence="3 12" id="KW-0808">Transferase</keyword>
<sequence>MTFPQTVDASLQGAQPGAQGAPDILPVVLAGGSGTRLWPLSREAHPKQLIGLLGERSLLESTVARLDSLARPGSNGGLLICAQEHRFMVADQLKVSRRDWQVMVEPAGRNTAPALTLAAMRASAGGGDPVLVVMPADHAILDAPAFARAVSVAAGLAQQGRIVALGVVPQRAETGYGYIETGEALDADKGALAAGARGLCRFVEKPPREIAEAFVNGGRHWWNSGIFVMRASVWLAAIRALRADIAHACEDAYRKGSADGASWRIDAKSFLDCPSDSIDYAVMERLAQGGLKGAVVPLEVGWSDVGSWDAVWNIMPKDAAGNVTRGDVLLEDTSDTYVHSEGRLVACVGTQDLIVVETADAVLVADKSRAQDVKALVGRIREGERTEAAHHRKVARPWGYYDSIERGSRYQVKRIVVTPGATLSLQVHYHRNEHWIVVSGTARVTRGDEVFLLGENQSTYVPMGVMHRLENVGRVPLEMIEVQCGSYLGEDDIVRFDDNYGRHVER</sequence>
<protein>
    <recommendedName>
        <fullName evidence="2">mannose-1-phosphate guanylyltransferase</fullName>
        <ecNumber evidence="2">2.7.7.13</ecNumber>
    </recommendedName>
</protein>
<dbReference type="GO" id="GO:0009298">
    <property type="term" value="P:GDP-mannose biosynthetic process"/>
    <property type="evidence" value="ECO:0007669"/>
    <property type="project" value="TreeGrafter"/>
</dbReference>
<dbReference type="GO" id="GO:0004475">
    <property type="term" value="F:mannose-1-phosphate guanylyltransferase (GTP) activity"/>
    <property type="evidence" value="ECO:0007669"/>
    <property type="project" value="UniProtKB-EC"/>
</dbReference>
<evidence type="ECO:0000259" key="10">
    <source>
        <dbReference type="Pfam" id="PF01050"/>
    </source>
</evidence>
<organism evidence="12 13">
    <name type="scientific">Paraburkholderia tagetis</name>
    <dbReference type="NCBI Taxonomy" id="2913261"/>
    <lineage>
        <taxon>Bacteria</taxon>
        <taxon>Pseudomonadati</taxon>
        <taxon>Pseudomonadota</taxon>
        <taxon>Betaproteobacteria</taxon>
        <taxon>Burkholderiales</taxon>
        <taxon>Burkholderiaceae</taxon>
        <taxon>Paraburkholderia</taxon>
    </lineage>
</organism>